<accession>A0A1G7LE19</accession>
<proteinExistence type="predicted"/>
<dbReference type="Proteomes" id="UP000199623">
    <property type="component" value="Unassembled WGS sequence"/>
</dbReference>
<evidence type="ECO:0000313" key="2">
    <source>
        <dbReference type="Proteomes" id="UP000199623"/>
    </source>
</evidence>
<gene>
    <name evidence="1" type="ORF">SAMN05216553_101809</name>
</gene>
<organism evidence="1 2">
    <name type="scientific">Lentzea fradiae</name>
    <dbReference type="NCBI Taxonomy" id="200378"/>
    <lineage>
        <taxon>Bacteria</taxon>
        <taxon>Bacillati</taxon>
        <taxon>Actinomycetota</taxon>
        <taxon>Actinomycetes</taxon>
        <taxon>Pseudonocardiales</taxon>
        <taxon>Pseudonocardiaceae</taxon>
        <taxon>Lentzea</taxon>
    </lineage>
</organism>
<dbReference type="EMBL" id="FNCC01000001">
    <property type="protein sequence ID" value="SDF47641.1"/>
    <property type="molecule type" value="Genomic_DNA"/>
</dbReference>
<sequence>MVWLATLPVEFAFRRADRGAAPTSSYWLYGGVGAVPRGVLLSVDYAAHVA</sequence>
<evidence type="ECO:0000313" key="1">
    <source>
        <dbReference type="EMBL" id="SDF47641.1"/>
    </source>
</evidence>
<keyword evidence="2" id="KW-1185">Reference proteome</keyword>
<protein>
    <submittedName>
        <fullName evidence="1">Uncharacterized protein</fullName>
    </submittedName>
</protein>
<name>A0A1G7LE19_9PSEU</name>
<dbReference type="AlphaFoldDB" id="A0A1G7LE19"/>
<reference evidence="2" key="1">
    <citation type="submission" date="2016-10" db="EMBL/GenBank/DDBJ databases">
        <authorList>
            <person name="Varghese N."/>
            <person name="Submissions S."/>
        </authorList>
    </citation>
    <scope>NUCLEOTIDE SEQUENCE [LARGE SCALE GENOMIC DNA]</scope>
    <source>
        <strain evidence="2">CGMCC 4.3506</strain>
    </source>
</reference>